<evidence type="ECO:0000313" key="1">
    <source>
        <dbReference type="EMBL" id="CAG8730726.1"/>
    </source>
</evidence>
<comment type="caution">
    <text evidence="1">The sequence shown here is derived from an EMBL/GenBank/DDBJ whole genome shotgun (WGS) entry which is preliminary data.</text>
</comment>
<dbReference type="AlphaFoldDB" id="A0A9N9NFX0"/>
<organism evidence="1 2">
    <name type="scientific">Funneliformis caledonium</name>
    <dbReference type="NCBI Taxonomy" id="1117310"/>
    <lineage>
        <taxon>Eukaryota</taxon>
        <taxon>Fungi</taxon>
        <taxon>Fungi incertae sedis</taxon>
        <taxon>Mucoromycota</taxon>
        <taxon>Glomeromycotina</taxon>
        <taxon>Glomeromycetes</taxon>
        <taxon>Glomerales</taxon>
        <taxon>Glomeraceae</taxon>
        <taxon>Funneliformis</taxon>
    </lineage>
</organism>
<gene>
    <name evidence="1" type="ORF">FCALED_LOCUS14968</name>
</gene>
<dbReference type="Proteomes" id="UP000789570">
    <property type="component" value="Unassembled WGS sequence"/>
</dbReference>
<evidence type="ECO:0000313" key="2">
    <source>
        <dbReference type="Proteomes" id="UP000789570"/>
    </source>
</evidence>
<dbReference type="EMBL" id="CAJVPQ010012223">
    <property type="protein sequence ID" value="CAG8730726.1"/>
    <property type="molecule type" value="Genomic_DNA"/>
</dbReference>
<reference evidence="1" key="1">
    <citation type="submission" date="2021-06" db="EMBL/GenBank/DDBJ databases">
        <authorList>
            <person name="Kallberg Y."/>
            <person name="Tangrot J."/>
            <person name="Rosling A."/>
        </authorList>
    </citation>
    <scope>NUCLEOTIDE SEQUENCE</scope>
    <source>
        <strain evidence="1">UK204</strain>
    </source>
</reference>
<protein>
    <submittedName>
        <fullName evidence="1">3497_t:CDS:1</fullName>
    </submittedName>
</protein>
<proteinExistence type="predicted"/>
<accession>A0A9N9NFX0</accession>
<keyword evidence="2" id="KW-1185">Reference proteome</keyword>
<name>A0A9N9NFX0_9GLOM</name>
<sequence length="138" mass="16027">MLYGISFFLKHRLRAFDTYIAISATSPGIRRQLEEHLKVLQITEALHQIAGLNIGREPLIENLIISIQVTFAPCFFLLILKNDEDVINDNVIYKWPYLCTSLHFVIMYTLRPSTVMMTKTVFNIIKQSKTFFKKAKES</sequence>